<dbReference type="SMART" id="SM00912">
    <property type="entry name" value="Haemagg_act"/>
    <property type="match status" value="1"/>
</dbReference>
<feature type="domain" description="Filamentous haemagglutinin FhaB/tRNA nuclease CdiA-like TPS" evidence="2">
    <location>
        <begin position="76"/>
        <end position="198"/>
    </location>
</feature>
<evidence type="ECO:0000313" key="4">
    <source>
        <dbReference type="Proteomes" id="UP000282195"/>
    </source>
</evidence>
<evidence type="ECO:0000259" key="2">
    <source>
        <dbReference type="SMART" id="SM00912"/>
    </source>
</evidence>
<feature type="region of interest" description="Disordered" evidence="1">
    <location>
        <begin position="2999"/>
        <end position="3029"/>
    </location>
</feature>
<feature type="region of interest" description="Disordered" evidence="1">
    <location>
        <begin position="3072"/>
        <end position="3106"/>
    </location>
</feature>
<dbReference type="RefSeq" id="WP_120707353.1">
    <property type="nucleotide sequence ID" value="NZ_CP032695.1"/>
</dbReference>
<keyword evidence="4" id="KW-1185">Reference proteome</keyword>
<evidence type="ECO:0000256" key="1">
    <source>
        <dbReference type="SAM" id="MobiDB-lite"/>
    </source>
</evidence>
<feature type="compositionally biased region" description="Low complexity" evidence="1">
    <location>
        <begin position="2942"/>
        <end position="2962"/>
    </location>
</feature>
<dbReference type="GO" id="GO:0003824">
    <property type="term" value="F:catalytic activity"/>
    <property type="evidence" value="ECO:0007669"/>
    <property type="project" value="UniProtKB-ARBA"/>
</dbReference>
<proteinExistence type="predicted"/>
<feature type="region of interest" description="Disordered" evidence="1">
    <location>
        <begin position="2306"/>
        <end position="2341"/>
    </location>
</feature>
<dbReference type="Pfam" id="PF05860">
    <property type="entry name" value="TPS"/>
    <property type="match status" value="1"/>
</dbReference>
<feature type="compositionally biased region" description="Polar residues" evidence="1">
    <location>
        <begin position="3018"/>
        <end position="3029"/>
    </location>
</feature>
<name>A0A387FXG1_9HYPH</name>
<dbReference type="Proteomes" id="UP000282195">
    <property type="component" value="Plasmid pRCCGE525c"/>
</dbReference>
<keyword evidence="3" id="KW-0614">Plasmid</keyword>
<dbReference type="NCBIfam" id="TIGR01901">
    <property type="entry name" value="adhes_NPXG"/>
    <property type="match status" value="1"/>
</dbReference>
<protein>
    <submittedName>
        <fullName evidence="3">Filamentous hemagglutinin N-terminal domain-containing protein</fullName>
    </submittedName>
</protein>
<dbReference type="InterPro" id="IPR012334">
    <property type="entry name" value="Pectin_lyas_fold"/>
</dbReference>
<dbReference type="Gene3D" id="2.160.20.10">
    <property type="entry name" value="Single-stranded right-handed beta-helix, Pectin lyase-like"/>
    <property type="match status" value="1"/>
</dbReference>
<geneLocation type="plasmid" evidence="4">
    <name>prccge525c</name>
</geneLocation>
<organism evidence="3 4">
    <name type="scientific">Rhizobium jaguaris</name>
    <dbReference type="NCBI Taxonomy" id="1312183"/>
    <lineage>
        <taxon>Bacteria</taxon>
        <taxon>Pseudomonadati</taxon>
        <taxon>Pseudomonadota</taxon>
        <taxon>Alphaproteobacteria</taxon>
        <taxon>Hyphomicrobiales</taxon>
        <taxon>Rhizobiaceae</taxon>
        <taxon>Rhizobium/Agrobacterium group</taxon>
        <taxon>Rhizobium</taxon>
    </lineage>
</organism>
<gene>
    <name evidence="3" type="ORF">CCGE525_27035</name>
</gene>
<dbReference type="OrthoDB" id="2664633at2"/>
<dbReference type="InterPro" id="IPR025157">
    <property type="entry name" value="Hemagglutinin_rpt"/>
</dbReference>
<dbReference type="SUPFAM" id="SSF51126">
    <property type="entry name" value="Pectin lyase-like"/>
    <property type="match status" value="1"/>
</dbReference>
<dbReference type="InterPro" id="IPR006626">
    <property type="entry name" value="PbH1"/>
</dbReference>
<evidence type="ECO:0000313" key="3">
    <source>
        <dbReference type="EMBL" id="AYG62437.1"/>
    </source>
</evidence>
<dbReference type="SMART" id="SM00710">
    <property type="entry name" value="PbH1"/>
    <property type="match status" value="12"/>
</dbReference>
<accession>A0A387FXG1</accession>
<dbReference type="KEGG" id="rjg:CCGE525_27035"/>
<feature type="compositionally biased region" description="Polar residues" evidence="1">
    <location>
        <begin position="2324"/>
        <end position="2338"/>
    </location>
</feature>
<feature type="compositionally biased region" description="Low complexity" evidence="1">
    <location>
        <begin position="3002"/>
        <end position="3017"/>
    </location>
</feature>
<dbReference type="InterPro" id="IPR011050">
    <property type="entry name" value="Pectin_lyase_fold/virulence"/>
</dbReference>
<feature type="region of interest" description="Disordered" evidence="1">
    <location>
        <begin position="2937"/>
        <end position="2963"/>
    </location>
</feature>
<dbReference type="EMBL" id="CP032695">
    <property type="protein sequence ID" value="AYG62437.1"/>
    <property type="molecule type" value="Genomic_DNA"/>
</dbReference>
<dbReference type="Pfam" id="PF13332">
    <property type="entry name" value="Fil_haemagg_2"/>
    <property type="match status" value="4"/>
</dbReference>
<reference evidence="3 4" key="1">
    <citation type="submission" date="2018-10" db="EMBL/GenBank/DDBJ databases">
        <title>Rhizobium etli, R. leguminosarum and a new Rhizobium genospecies from Phaseolus dumosus.</title>
        <authorList>
            <person name="Ramirez-Puebla S.T."/>
            <person name="Rogel-Hernandez M.A."/>
            <person name="Guerrero G."/>
            <person name="Ormeno-Orrillo E."/>
            <person name="Martinez-Romero J.C."/>
            <person name="Negrete-Yankelevich S."/>
            <person name="Martinez-Romero E."/>
        </authorList>
    </citation>
    <scope>NUCLEOTIDE SEQUENCE [LARGE SCALE GENOMIC DNA]</scope>
    <source>
        <strain evidence="3 4">CCGE525</strain>
        <plasmid evidence="4">prccge525c</plasmid>
    </source>
</reference>
<feature type="compositionally biased region" description="Basic and acidic residues" evidence="1">
    <location>
        <begin position="3073"/>
        <end position="3084"/>
    </location>
</feature>
<dbReference type="InterPro" id="IPR008638">
    <property type="entry name" value="FhaB/CdiA-like_TPS"/>
</dbReference>
<sequence length="4301" mass="416625">MGKHPGLDSSKSFNERTVLRSRASNAIHRLARLGRQSLAVTLSALLFLQPAIANAQSVSASTTAPVANQPSVGAAPNGVPLVDIVTPNAAGLSHNKYDNFNVGTQGLILNNFKGEQGTSNLGGVTPGNPNLNASNPASVILNEVTSGNRSALNGPTEVFGGRADVIIANPNGITCAGCGFINTPHATLTTGVPTIGADGSLTGFTVNGGDVTFEGAGGNFAAAPGSVDLFDVVSRTIHVNAPVYGKTLRLTAGANKYDYATGEATALTATSGTPEYAIDGTALGAMQADRIKIVVTEKGAGVNMSGDMAANAGELSLSADGKISIGNASGSQGVSITSKNRVTAAKLSSKAKVAIQADQGITLQSVAADDDIALSSGSGLLSVTGDSNSAANLVMTSAAGISAANVTAGGTATLSTSAGNIGLTGAANSTGALSITATSGSISAASLLSYNNIGLNAGLDIAISGTVFAQGSIAVTGRSISTGATVSGLDIAATQANGNTVLASAADLQLTATSGSVSAASLLSSGNIAVDATSLAAQTITAHGAVGINAAGTTTASGRVDVSGQLLASGAVSINGQGIQATTIASGVDFAATDAAGGNIALGSSGTLDLTAGAGTIAVGTLLSAGDLTAQAALLQSSNLTSHGSVGIDGGVDVASQLLGAGTITINGNANGVSADLLASGVDFAATKAAGGNIVLTQAGDLTINEGAGTIQAGTILAAGAIDAVGQTITADTITGHKDITLAGASSTTGSGRVDITDQVLGAGNVDITGSSIAAGAIVSGVDIAATDAAGGRIALGRAAAGTGNLTLTASGALSAGTLLSSGDLNASAATITADDISAHGDMTLGGAISVTNQILGAGNISITGQNLSAQTLVAGINFDATNAAGGNIVLGQAGDLSVSTNGASTASTIQAAGAIGVDAASITADAITGHKDITLSGATDVSGQVLGGNDVNISGSSITAGTVVSGVDFAATAAGGGNIALTSSGDLTLASTGDIDAGTLLSAGDLSAAGSVVTADNVTAHGDIMLGGAISVTDQILGSGNVSITGQSLSAQTLVSGIDFDATNTAGGNIVLGQSGDLLVSVSGAAAASTTQAAGAMDVSAASITADAIAGHQDISLSGATTVNGQILGGSDINISGSSIKAGTIVSGVDFAATAASGGGIVLASGGDLTLASTGNINGGTLLSAGDLGASGVTVAANTVTAHGDVMLGGAITVSGQILGSGNVSITGQSLSAQTIVSGIDFDATNAAGGNIVLGQNGDLTVSVSGAAAASTMQAAGAIDIGGATITADAVTGHKDITLSGASDVSGQILGGGDIGISGSSIAAGAIISGVDFAATAAANGNIVQTASGNVQLASTGNLTIGTLLSAGDLTAQAIDLTASSITSHGDVDLKASGTTTGTGRVDVSGQVLSAGNLSIDGASLNAGLLVSGVDFTATSAAGGNIVLGGAGSTDLAVSGNAVASTILSAGGLTATAADLQAGSITGHGKVGINGNVDVTSQILAAGDLTLNGGSISAPVLISGIDFTATTAAGGNIVLAQSGAMNLSATGDIVSQTIMSAGDFAAHAADLTADSITSHGNVDVIGNVDVANQIIAAGNLTLNGGHIRAPTLISGIDFAGTNAAGGGIVLGSSGDMQLTAAADIATSTMLSAGDIDATAATITAGAVTAHGDATLAGNNSVNVTGQLLAADAASLSGQTVQVGQAVTGVDFATTAQSSNGAIALGSSGDLDITAGSATAGTLIVAGTLDVAASAFTGGNITSHGTVSIGSSSSPAAVAINGQLLGGSDVSITGSSISGNVIVAGVDFATTGQSASGNIVLGNAGDLTLKATSGNIAVNSLMAAGSITANAANNVSANAVAHGDLTMTAGNAITLTGQSLAARNVTLSARSITADSLVSGVDFAATHAAAGGSLMLQRTGTMTLAASSGSINANVLLSGGNLAASATQNIGYASLQSLGNATLTAPGSIAYTSTTRVGGNLTLTTGVLDLSGGRGSQIAGGGTLVVNASSANLSGSNLVFGGLALNISGNADLSNADVSTVTNAGGSGDIAISAAGLTTTAGTSLLAAHNLTLSLPSLANTGQLAAGNNLTFNIAGDFYNSPSGLVFTGNNANLFIGGVLTNDQGAILSGNGLAIAGPGGGGRNGAVVNSAGLIQSGGGMSILTNGLTNTTTSGPTIQRDVQISNAVLSAYDLITRTYGCETRCSSGSGDHEETYGWTQTVDHLVNQIVTEDQLISGAGASAKIRAGSDLTINAINLINAYSSIKSDGNMLLTVAGTLTNDGATLNRTTQTVCDSSTPCQYYPDVVSSDTTAGGPDCSGPNRPCIGSNDPSLTYSSNPNGNRDASKDLAAGTTVSVQAIGAISGVIQSRGALVINGGGAVNNVAANGSINGGVAIDAPATASNPLGALNSMTAGGALFNVNAALASVATNGGANVGSGPSLASTGTTVGGGPAIGGNNLTAGSASISGNGVMATGSASINGNSLTTGGAAISPNSLMGKLTAAIGNSGNLAQILQVNGAQLASVAKPQSGGVGGTVPGQVFLFETRAAFLDVSTFYGSGYFINRIGYTPETKVPFLGDAYFDNQLVDEQMRQLVGDGLGAGSFIPGNNATDQMKTLLDNGVAYAEANGLALGQGLTPQQAASLTQSIVIYQAEVVDGAQVLVPVVYLSAADRAKVNSSAAVIAGNTVSIDAGSVDNSGAIAAADGMTINATDIKANGGVFLAGGNMNLNATNGITLAAQTMNIGGQTVVASNGGITAGGNLKVDAGAGSLTLSGTKVAVGGSAQLSGQTVTVGAVKQDNGGTQALIGTTVTTGGNLSIAGTSGVNIIASSAKVGGDLSVLSSNGSVNIISAGVENTVLNQDRLSLAQGGTITTTTSQTQQGSSLIAGGTMLVSGNQGVLIAGSSLDATGNLNIASTNGNIAITASEDQTTSQSKTIAGAATGYQGGSSSSTSLTSNGSSITSGNGSVTVEADNGNISVLGSDVDAKGGTANLVAKGDVTIGEATDSASSSSQSGSKKASGATTTAQGSSISGHTGVNIASTGGNVTISASGVTAGDATHTANANIQATGNVVIASGKDTDETTSDSKKSGFLSSSKTHTHTYDEDTVGSSVSASGNVNVAADGETVVSGSSIAAGNNLSLSGSTVTVMGAEEQHESDKQVKKSGIGVGSGGGFISIYGSHSKSITESSTDNVGSALSAANGNITLNATKGDLNIIGSSVSAGQDINLSAARDVNVTPGAESISKSEQDKRSGFGIQLSLGQGSASIGLGYGSSTDKTSKASATNAASTLAAGRDVNINAGNDVNLQAAKVDGGRDANLFAANDVNLLSAEDQTNYAEMHQRLFAGISLNVSSGLISAGQSIASAAGNLGGPNSQYALAPTALAGYQTYNTLDKMGLLGGAASQPLASTSLTVGFTSSKTEQSTTVGTPVVTTIDAGRNATIVAQGGDITGRGAQITAGSAGDVTGGNVLLWAGRNIDLESAQAFSNTSASSQSAGAFVGIDAGGLTAGGSYAKGGEKATGVTQVNGHVLGTGNVTTVSGGDTTLAGAVVSGNSVSTIAGGDLDIVSRQDTATYDEKTLGASLGFSNLTGFSGGVQVGKTKGTYANVAEQSGIVAGDGGYHVTAGGNVGLIGGVIASTAAPVNNELTANSLTFSNLENTSKASTSSYGFSLTPGGIPVPNVGQPARQSDTGAALATLTPGKLTLSDQTQDLASLNTDLSKANDTVKPFDIDKLKAQQQSAAALSQLANIAIGDIATRFNLPDGGIEKTALHAAAGALTALVAGGNVSAGALSGAAQELIGAIVDKALMDNPNLTQEQRNALGQWAATLVGAMAGGMQGAATALDAEKFNRQLHVKEGDLINANAARYAVQRGYCQSADSCSADAIARAQGELTMEALRRVDSAFADINASQTAGAFLDELARENSAPAGQSLFSATPEQFTNHVLNVEYLSQNKDLYDTFGKPGESRYYTAYVAALVSAANDTADLKNATPTQASAVLNGIKDAIGVVDQGQGNATGLENALTGSEQTYLQLLQSLTNAISTTAGTNGSALRQFAIQNAALVDGLMANAAFAQSAGKLIQVEYMIAVGGGAALPAAQELAAMCSLGAQACAAQANVIFQEIVASIPELGGTGVGLAGISALDKEAVDQALVKAAETGPLTSGGRANAATGALLREDLARQAGIPRSIETVWGSSLDDLKASYEMDGWTVTDKAPRASSSGNSQIFTVDAPQGGGPVVKQVQYSPASSESEHTGQYYKFSYSDGATVKVIDPATYQVTGWPETNTTFYNQAGNKISYDAASKTWSAH</sequence>